<name>A0A6A7ARK2_9PLEO</name>
<accession>A0A6A7ARK2</accession>
<dbReference type="AlphaFoldDB" id="A0A6A7ARK2"/>
<evidence type="ECO:0000313" key="1">
    <source>
        <dbReference type="EMBL" id="KAF2844987.1"/>
    </source>
</evidence>
<evidence type="ECO:0000313" key="2">
    <source>
        <dbReference type="Proteomes" id="UP000799423"/>
    </source>
</evidence>
<reference evidence="1" key="1">
    <citation type="submission" date="2020-01" db="EMBL/GenBank/DDBJ databases">
        <authorList>
            <consortium name="DOE Joint Genome Institute"/>
            <person name="Haridas S."/>
            <person name="Albert R."/>
            <person name="Binder M."/>
            <person name="Bloem J."/>
            <person name="Labutti K."/>
            <person name="Salamov A."/>
            <person name="Andreopoulos B."/>
            <person name="Baker S.E."/>
            <person name="Barry K."/>
            <person name="Bills G."/>
            <person name="Bluhm B.H."/>
            <person name="Cannon C."/>
            <person name="Castanera R."/>
            <person name="Culley D.E."/>
            <person name="Daum C."/>
            <person name="Ezra D."/>
            <person name="Gonzalez J.B."/>
            <person name="Henrissat B."/>
            <person name="Kuo A."/>
            <person name="Liang C."/>
            <person name="Lipzen A."/>
            <person name="Lutzoni F."/>
            <person name="Magnuson J."/>
            <person name="Mondo S."/>
            <person name="Nolan M."/>
            <person name="Ohm R."/>
            <person name="Pangilinan J."/>
            <person name="Park H.-J."/>
            <person name="Ramirez L."/>
            <person name="Alfaro M."/>
            <person name="Sun H."/>
            <person name="Tritt A."/>
            <person name="Yoshinaga Y."/>
            <person name="Zwiers L.-H."/>
            <person name="Turgeon B.G."/>
            <person name="Goodwin S.B."/>
            <person name="Spatafora J.W."/>
            <person name="Crous P.W."/>
            <person name="Grigoriev I.V."/>
        </authorList>
    </citation>
    <scope>NUCLEOTIDE SEQUENCE</scope>
    <source>
        <strain evidence="1">IPT5</strain>
    </source>
</reference>
<dbReference type="Proteomes" id="UP000799423">
    <property type="component" value="Unassembled WGS sequence"/>
</dbReference>
<gene>
    <name evidence="1" type="ORF">T440DRAFT_297452</name>
</gene>
<organism evidence="1 2">
    <name type="scientific">Plenodomus tracheiphilus IPT5</name>
    <dbReference type="NCBI Taxonomy" id="1408161"/>
    <lineage>
        <taxon>Eukaryota</taxon>
        <taxon>Fungi</taxon>
        <taxon>Dikarya</taxon>
        <taxon>Ascomycota</taxon>
        <taxon>Pezizomycotina</taxon>
        <taxon>Dothideomycetes</taxon>
        <taxon>Pleosporomycetidae</taxon>
        <taxon>Pleosporales</taxon>
        <taxon>Pleosporineae</taxon>
        <taxon>Leptosphaeriaceae</taxon>
        <taxon>Plenodomus</taxon>
    </lineage>
</organism>
<sequence>MVSKTINTRTCFRGCSLGKCQKLHHVRQCLLACRRRHVQHVRVLYSWIALSVAASHSLGRMNALPSPAGPLR</sequence>
<proteinExistence type="predicted"/>
<dbReference type="EMBL" id="MU006357">
    <property type="protein sequence ID" value="KAF2844987.1"/>
    <property type="molecule type" value="Genomic_DNA"/>
</dbReference>
<protein>
    <submittedName>
        <fullName evidence="1">Uncharacterized protein</fullName>
    </submittedName>
</protein>
<keyword evidence="2" id="KW-1185">Reference proteome</keyword>